<dbReference type="GO" id="GO:0016020">
    <property type="term" value="C:membrane"/>
    <property type="evidence" value="ECO:0007669"/>
    <property type="project" value="InterPro"/>
</dbReference>
<dbReference type="InterPro" id="IPR007049">
    <property type="entry name" value="Carb-sel_porin_OprB"/>
</dbReference>
<dbReference type="Gene3D" id="2.40.160.180">
    <property type="entry name" value="Carbohydrate-selective porin OprB"/>
    <property type="match status" value="1"/>
</dbReference>
<organism evidence="3 4">
    <name type="scientific">Entomobacter blattae</name>
    <dbReference type="NCBI Taxonomy" id="2762277"/>
    <lineage>
        <taxon>Bacteria</taxon>
        <taxon>Pseudomonadati</taxon>
        <taxon>Pseudomonadota</taxon>
        <taxon>Alphaproteobacteria</taxon>
        <taxon>Acetobacterales</taxon>
        <taxon>Acetobacteraceae</taxon>
        <taxon>Entomobacter</taxon>
    </lineage>
</organism>
<dbReference type="GO" id="GO:0015288">
    <property type="term" value="F:porin activity"/>
    <property type="evidence" value="ECO:0007669"/>
    <property type="project" value="InterPro"/>
</dbReference>
<dbReference type="InterPro" id="IPR038673">
    <property type="entry name" value="OprB_sf"/>
</dbReference>
<dbReference type="InterPro" id="IPR052932">
    <property type="entry name" value="OprB_Porin"/>
</dbReference>
<reference evidence="3 4" key="1">
    <citation type="submission" date="2020-08" db="EMBL/GenBank/DDBJ databases">
        <title>Complete genome sequence of Entomobacter blattae G55GP.</title>
        <authorList>
            <person name="Poehlein A."/>
            <person name="Guzman J."/>
            <person name="Daniel R."/>
            <person name="Vilcinskas A."/>
        </authorList>
    </citation>
    <scope>NUCLEOTIDE SEQUENCE [LARGE SCALE GENOMIC DNA]</scope>
    <source>
        <strain evidence="3 4">G55GP</strain>
    </source>
</reference>
<proteinExistence type="inferred from homology"/>
<dbReference type="EMBL" id="CP060244">
    <property type="protein sequence ID" value="QNT79345.1"/>
    <property type="molecule type" value="Genomic_DNA"/>
</dbReference>
<gene>
    <name evidence="3" type="ORF">JGUZn3_21420</name>
</gene>
<keyword evidence="4" id="KW-1185">Reference proteome</keyword>
<accession>A0A7H1NU85</accession>
<dbReference type="KEGG" id="ebla:JGUZn3_21420"/>
<dbReference type="Pfam" id="PF04966">
    <property type="entry name" value="OprB"/>
    <property type="match status" value="1"/>
</dbReference>
<evidence type="ECO:0000313" key="4">
    <source>
        <dbReference type="Proteomes" id="UP000516349"/>
    </source>
</evidence>
<evidence type="ECO:0000313" key="3">
    <source>
        <dbReference type="EMBL" id="QNT79345.1"/>
    </source>
</evidence>
<name>A0A7H1NU85_9PROT</name>
<evidence type="ECO:0000256" key="2">
    <source>
        <dbReference type="RuleBase" id="RU363072"/>
    </source>
</evidence>
<sequence>MPKHEKFIKYRHALGALSCLYFGFIYPVVGYAQSKEQGIKTPTNAETITGISGKMEIHPKSEEKTLLGSVYDYLHTQGQNLIDTGIYPKAFFASTYYGNAVGGITRQDIGYNEAFYGADFDMEKLAGWDGGIIRIALDSRFGGQPSGVNNLTGSTVTFFHGSGPNNTTRLNQLVIEQHLLDDRLRFTVGRTQLASFFATSQLYCMFMIGMCSNLNPITWSSNSNSPFWPISVWGGEVTFIPTENTYVRIGAEESNVAQYTKGGFPWHNGWGIDTATGAYTAAEVGYEYPGWEEGYNGRYDIGFYNDTSDVDDFQYTANGQKLAFTHGTPRRYSLQNGLYLQFEQKIWAPKKNGPQGTTLFGGMVFDTSGHSLQQNYFLLGAVQYGTFPGRDDDYFAMKVASHTFNGRAIGYLNDSLIVNKQGGQISRTEQVMEVDYSVECMDGVRLQPFVAMVFHPDQLVYNLPSPKRDVTFSFSGGVQLSIVLAQAIGLPGFGLGRPY</sequence>
<protein>
    <submittedName>
        <fullName evidence="3">Carbohydrate-selective porin, OprB family</fullName>
    </submittedName>
</protein>
<dbReference type="PANTHER" id="PTHR37944:SF1">
    <property type="entry name" value="PORIN B"/>
    <property type="match status" value="1"/>
</dbReference>
<dbReference type="RefSeq" id="WP_203413518.1">
    <property type="nucleotide sequence ID" value="NZ_CP060244.1"/>
</dbReference>
<evidence type="ECO:0000256" key="1">
    <source>
        <dbReference type="ARBA" id="ARBA00008769"/>
    </source>
</evidence>
<comment type="similarity">
    <text evidence="1 2">Belongs to the OprB family.</text>
</comment>
<dbReference type="AlphaFoldDB" id="A0A7H1NU85"/>
<dbReference type="GO" id="GO:0008643">
    <property type="term" value="P:carbohydrate transport"/>
    <property type="evidence" value="ECO:0007669"/>
    <property type="project" value="InterPro"/>
</dbReference>
<dbReference type="Proteomes" id="UP000516349">
    <property type="component" value="Chromosome"/>
</dbReference>
<dbReference type="PANTHER" id="PTHR37944">
    <property type="entry name" value="PORIN B"/>
    <property type="match status" value="1"/>
</dbReference>